<evidence type="ECO:0000313" key="1">
    <source>
        <dbReference type="Proteomes" id="UP000504615"/>
    </source>
</evidence>
<reference evidence="2" key="1">
    <citation type="submission" date="2025-08" db="UniProtKB">
        <authorList>
            <consortium name="RefSeq"/>
        </authorList>
    </citation>
    <scope>IDENTIFICATION</scope>
</reference>
<organism evidence="1 2">
    <name type="scientific">Pogonomyrmex barbatus</name>
    <name type="common">red harvester ant</name>
    <dbReference type="NCBI Taxonomy" id="144034"/>
    <lineage>
        <taxon>Eukaryota</taxon>
        <taxon>Metazoa</taxon>
        <taxon>Ecdysozoa</taxon>
        <taxon>Arthropoda</taxon>
        <taxon>Hexapoda</taxon>
        <taxon>Insecta</taxon>
        <taxon>Pterygota</taxon>
        <taxon>Neoptera</taxon>
        <taxon>Endopterygota</taxon>
        <taxon>Hymenoptera</taxon>
        <taxon>Apocrita</taxon>
        <taxon>Aculeata</taxon>
        <taxon>Formicoidea</taxon>
        <taxon>Formicidae</taxon>
        <taxon>Myrmicinae</taxon>
        <taxon>Pogonomyrmex</taxon>
    </lineage>
</organism>
<dbReference type="OrthoDB" id="7694315at2759"/>
<name>A0A8N1S2F2_9HYME</name>
<accession>A0A8N1S2F2</accession>
<keyword evidence="1" id="KW-1185">Reference proteome</keyword>
<evidence type="ECO:0000313" key="2">
    <source>
        <dbReference type="RefSeq" id="XP_025072960.1"/>
    </source>
</evidence>
<dbReference type="PANTHER" id="PTHR31511:SF12">
    <property type="entry name" value="RHO TERMINATION FACTOR N-TERMINAL DOMAIN-CONTAINING PROTEIN"/>
    <property type="match status" value="1"/>
</dbReference>
<protein>
    <submittedName>
        <fullName evidence="2">Uncharacterized protein LOC112552262</fullName>
    </submittedName>
</protein>
<dbReference type="RefSeq" id="XP_025072960.1">
    <property type="nucleotide sequence ID" value="XM_025217175.1"/>
</dbReference>
<gene>
    <name evidence="2" type="primary">LOC112552262</name>
</gene>
<proteinExistence type="predicted"/>
<sequence length="190" mass="22317">MHAGCYIELPREIMLKRAVINVRFNENACFAWSVVAALHPAERNTNQELSYPHYTVLNLQDITFPMTLNQIKKFEHLNDISINVYGIKEKEILPIRLTSRKMEKHANLLYVQDPRDDNAGHFAYIKGLSRLVSSQLNKYGHKKYLCDRCLHYFSSSERLQSHTTDCEKMNDCTIRLPSEDDKWLEFKNHE</sequence>
<dbReference type="GeneID" id="112552262"/>
<dbReference type="PANTHER" id="PTHR31511">
    <property type="entry name" value="PROTEIN CBG23764"/>
    <property type="match status" value="1"/>
</dbReference>
<dbReference type="AlphaFoldDB" id="A0A8N1S2F2"/>
<dbReference type="Proteomes" id="UP000504615">
    <property type="component" value="Unplaced"/>
</dbReference>